<dbReference type="InterPro" id="IPR052906">
    <property type="entry name" value="Type_IV_Methyl-Rstrct_Enzyme"/>
</dbReference>
<organism evidence="2 3">
    <name type="scientific">Janthinobacterium lividum</name>
    <dbReference type="NCBI Taxonomy" id="29581"/>
    <lineage>
        <taxon>Bacteria</taxon>
        <taxon>Pseudomonadati</taxon>
        <taxon>Pseudomonadota</taxon>
        <taxon>Betaproteobacteria</taxon>
        <taxon>Burkholderiales</taxon>
        <taxon>Oxalobacteraceae</taxon>
        <taxon>Janthinobacterium</taxon>
    </lineage>
</organism>
<keyword evidence="2" id="KW-0540">Nuclease</keyword>
<evidence type="ECO:0000259" key="1">
    <source>
        <dbReference type="Pfam" id="PF04471"/>
    </source>
</evidence>
<dbReference type="Gene3D" id="3.40.1350.10">
    <property type="match status" value="1"/>
</dbReference>
<dbReference type="AlphaFoldDB" id="A0A1S1U5J4"/>
<protein>
    <submittedName>
        <fullName evidence="2">Restriction endonuclease</fullName>
    </submittedName>
</protein>
<dbReference type="InterPro" id="IPR007560">
    <property type="entry name" value="Restrct_endonuc_IV_Mrr"/>
</dbReference>
<dbReference type="EMBL" id="LFKP01000010">
    <property type="protein sequence ID" value="OHV95526.1"/>
    <property type="molecule type" value="Genomic_DNA"/>
</dbReference>
<dbReference type="SUPFAM" id="SSF52980">
    <property type="entry name" value="Restriction endonuclease-like"/>
    <property type="match status" value="1"/>
</dbReference>
<dbReference type="Pfam" id="PF04471">
    <property type="entry name" value="Mrr_cat"/>
    <property type="match status" value="1"/>
</dbReference>
<dbReference type="InterPro" id="IPR011856">
    <property type="entry name" value="tRNA_endonuc-like_dom_sf"/>
</dbReference>
<dbReference type="InterPro" id="IPR011335">
    <property type="entry name" value="Restrct_endonuc-II-like"/>
</dbReference>
<feature type="domain" description="Restriction endonuclease type IV Mrr" evidence="1">
    <location>
        <begin position="3"/>
        <end position="109"/>
    </location>
</feature>
<comment type="caution">
    <text evidence="2">The sequence shown here is derived from an EMBL/GenBank/DDBJ whole genome shotgun (WGS) entry which is preliminary data.</text>
</comment>
<dbReference type="GO" id="GO:0003677">
    <property type="term" value="F:DNA binding"/>
    <property type="evidence" value="ECO:0007669"/>
    <property type="project" value="InterPro"/>
</dbReference>
<sequence length="241" mass="27002">MAADWSDYQEEAAEFFRSLGLEAATNVTIKGVRTSHDVDVLVKSRHAGFEITWIVECKYWRSRISKLHVLGLREIIADTGADRGVLLAESGFQSGAAEAAALTNVHLTSLSAARREASAEVFSMRLTELYDRVERCRERYWDIPKGARIDHGLRPDSYENGYSGAAIISLTEDILRKAFRGNYPFEADYMWRSATPNKLDVFNSVEETIGFLESAIRELESKLDAYAAVIQQPPTSSDINN</sequence>
<gene>
    <name evidence="2" type="ORF">AKG95_20505</name>
</gene>
<keyword evidence="2" id="KW-0255">Endonuclease</keyword>
<dbReference type="PANTHER" id="PTHR30015">
    <property type="entry name" value="MRR RESTRICTION SYSTEM PROTEIN"/>
    <property type="match status" value="1"/>
</dbReference>
<dbReference type="GO" id="GO:0015666">
    <property type="term" value="F:restriction endodeoxyribonuclease activity"/>
    <property type="evidence" value="ECO:0007669"/>
    <property type="project" value="TreeGrafter"/>
</dbReference>
<evidence type="ECO:0000313" key="2">
    <source>
        <dbReference type="EMBL" id="OHV95526.1"/>
    </source>
</evidence>
<name>A0A1S1U5J4_9BURK</name>
<dbReference type="RefSeq" id="WP_071078741.1">
    <property type="nucleotide sequence ID" value="NZ_LFKP01000010.1"/>
</dbReference>
<proteinExistence type="predicted"/>
<evidence type="ECO:0000313" key="3">
    <source>
        <dbReference type="Proteomes" id="UP000179840"/>
    </source>
</evidence>
<accession>A0A1S1U5J4</accession>
<keyword evidence="2" id="KW-0378">Hydrolase</keyword>
<reference evidence="2 3" key="1">
    <citation type="submission" date="2015-06" db="EMBL/GenBank/DDBJ databases">
        <title>Draft genome sequencing of a biphenyl-degrading bacterium, Janthinobacterium lividum MEG1.</title>
        <authorList>
            <person name="Shimodaira J."/>
            <person name="Hatta T."/>
        </authorList>
    </citation>
    <scope>NUCLEOTIDE SEQUENCE [LARGE SCALE GENOMIC DNA]</scope>
    <source>
        <strain evidence="2 3">MEG1</strain>
    </source>
</reference>
<dbReference type="PANTHER" id="PTHR30015:SF7">
    <property type="entry name" value="TYPE IV METHYL-DIRECTED RESTRICTION ENZYME ECOKMRR"/>
    <property type="match status" value="1"/>
</dbReference>
<dbReference type="GO" id="GO:0009307">
    <property type="term" value="P:DNA restriction-modification system"/>
    <property type="evidence" value="ECO:0007669"/>
    <property type="project" value="InterPro"/>
</dbReference>
<dbReference type="Proteomes" id="UP000179840">
    <property type="component" value="Unassembled WGS sequence"/>
</dbReference>